<dbReference type="RefSeq" id="XP_024664199.1">
    <property type="nucleotide sequence ID" value="XM_024808431.1"/>
</dbReference>
<feature type="transmembrane region" description="Helical" evidence="1">
    <location>
        <begin position="159"/>
        <end position="179"/>
    </location>
</feature>
<dbReference type="AlphaFoldDB" id="A0A2T0FGZ7"/>
<evidence type="ECO:0000313" key="3">
    <source>
        <dbReference type="Proteomes" id="UP000238350"/>
    </source>
</evidence>
<dbReference type="OrthoDB" id="4083656at2759"/>
<keyword evidence="1" id="KW-0812">Transmembrane</keyword>
<dbReference type="Proteomes" id="UP000238350">
    <property type="component" value="Unassembled WGS sequence"/>
</dbReference>
<evidence type="ECO:0000313" key="2">
    <source>
        <dbReference type="EMBL" id="PRT54254.1"/>
    </source>
</evidence>
<reference evidence="2 3" key="1">
    <citation type="submission" date="2017-04" db="EMBL/GenBank/DDBJ databases">
        <title>Genome sequencing of [Candida] sorbophila.</title>
        <authorList>
            <person name="Ahn J.O."/>
        </authorList>
    </citation>
    <scope>NUCLEOTIDE SEQUENCE [LARGE SCALE GENOMIC DNA]</scope>
    <source>
        <strain evidence="2 3">DS02</strain>
    </source>
</reference>
<keyword evidence="1" id="KW-1133">Transmembrane helix</keyword>
<dbReference type="EMBL" id="NDIQ01000021">
    <property type="protein sequence ID" value="PRT54254.1"/>
    <property type="molecule type" value="Genomic_DNA"/>
</dbReference>
<sequence>MFGVQLTRRLVRPPTALLRPQMSMLIPRLGVRFNSKLPQSTDPDSDLQSNDLKARLPKFSLHKDAAPTLLPKPDTPRVGPNMTFPQLMERFRHFQGPELLYMSESHRLYFMACFALAFICAYNVFDLGDQVVPLMIKSYEENDLDGTPIENLGQLVKRFGLVGLLCGVYLIAGLVVATVPSRLVRRIEYVPGVEVTKMVTHPLIPGRPSPVVSVPMANLSIGKRTKVWTGEGFYGTTSKSSFFFFVWEKGRRLPWIVDRSGWFWGDGRVYDVILGKEPVLLAEKGISYDDALRHQMAVAEKKKAELRRELGPAWRYKAMGQLMKEDIEKFSAKGKSAVLGTLKKSPKSIGPKPDDSAKK</sequence>
<organism evidence="2 3">
    <name type="scientific">Wickerhamiella sorbophila</name>
    <dbReference type="NCBI Taxonomy" id="45607"/>
    <lineage>
        <taxon>Eukaryota</taxon>
        <taxon>Fungi</taxon>
        <taxon>Dikarya</taxon>
        <taxon>Ascomycota</taxon>
        <taxon>Saccharomycotina</taxon>
        <taxon>Dipodascomycetes</taxon>
        <taxon>Dipodascales</taxon>
        <taxon>Trichomonascaceae</taxon>
        <taxon>Wickerhamiella</taxon>
    </lineage>
</organism>
<keyword evidence="1" id="KW-0472">Membrane</keyword>
<evidence type="ECO:0000256" key="1">
    <source>
        <dbReference type="SAM" id="Phobius"/>
    </source>
</evidence>
<proteinExistence type="predicted"/>
<feature type="transmembrane region" description="Helical" evidence="1">
    <location>
        <begin position="108"/>
        <end position="125"/>
    </location>
</feature>
<protein>
    <submittedName>
        <fullName evidence="2">Uncharacterized protein</fullName>
    </submittedName>
</protein>
<comment type="caution">
    <text evidence="2">The sequence shown here is derived from an EMBL/GenBank/DDBJ whole genome shotgun (WGS) entry which is preliminary data.</text>
</comment>
<name>A0A2T0FGZ7_9ASCO</name>
<dbReference type="GeneID" id="36515622"/>
<gene>
    <name evidence="2" type="ORF">B9G98_01874</name>
</gene>
<accession>A0A2T0FGZ7</accession>
<keyword evidence="3" id="KW-1185">Reference proteome</keyword>